<dbReference type="Proteomes" id="UP000886845">
    <property type="component" value="Unassembled WGS sequence"/>
</dbReference>
<evidence type="ECO:0000256" key="3">
    <source>
        <dbReference type="ARBA" id="ARBA00023274"/>
    </source>
</evidence>
<sequence>MKDSKADFAALLAASGMDYRRGFNPGEEVRATVVSTKGHYVVIDVGAKDEGVVPKEEFILEDGTLRAQEGERVKVWFVGMRQGNLLFTARNKATGRGDAALQQAFEAGTPIDGLVKGEVKGGYEVEVAGQRAFCPYSQMDLHRGKEPAEYIGTKQTFLISEYGEDDRGSNLIVSRRALLERERDAKKGALLAELAEGQVREGVVTRVMDFGVFVDLGGAEGLVPTRELSWDRGAKAEDLAKPGDTVEVLVQRFDPVTERISLSLRALRQNPWEAFAAQYRVGDVLNAKIVRITTFGAFAQLTPGVDGLLSNGRLAALAKGRRIASAHEVVEEGQTLEVKIESIDADEHKIALKPVTAEEPAKDAPANDPDSDPSAWIRANRAKNAGLGNNPFAGLDL</sequence>
<dbReference type="SUPFAM" id="SSF50249">
    <property type="entry name" value="Nucleic acid-binding proteins"/>
    <property type="match status" value="4"/>
</dbReference>
<dbReference type="GO" id="GO:0003729">
    <property type="term" value="F:mRNA binding"/>
    <property type="evidence" value="ECO:0007669"/>
    <property type="project" value="TreeGrafter"/>
</dbReference>
<dbReference type="AlphaFoldDB" id="A0A9D1NNJ9"/>
<accession>A0A9D1NNJ9</accession>
<dbReference type="InterPro" id="IPR035104">
    <property type="entry name" value="Ribosomal_protein_S1-like"/>
</dbReference>
<dbReference type="PROSITE" id="PS50126">
    <property type="entry name" value="S1"/>
    <property type="match status" value="4"/>
</dbReference>
<dbReference type="InterPro" id="IPR050437">
    <property type="entry name" value="Ribos_protein_bS1-like"/>
</dbReference>
<feature type="compositionally biased region" description="Low complexity" evidence="4">
    <location>
        <begin position="363"/>
        <end position="375"/>
    </location>
</feature>
<reference evidence="6" key="2">
    <citation type="journal article" date="2021" name="PeerJ">
        <title>Extensive microbial diversity within the chicken gut microbiome revealed by metagenomics and culture.</title>
        <authorList>
            <person name="Gilroy R."/>
            <person name="Ravi A."/>
            <person name="Getino M."/>
            <person name="Pursley I."/>
            <person name="Horton D.L."/>
            <person name="Alikhan N.F."/>
            <person name="Baker D."/>
            <person name="Gharbi K."/>
            <person name="Hall N."/>
            <person name="Watson M."/>
            <person name="Adriaenssens E.M."/>
            <person name="Foster-Nyarko E."/>
            <person name="Jarju S."/>
            <person name="Secka A."/>
            <person name="Antonio M."/>
            <person name="Oren A."/>
            <person name="Chaudhuri R.R."/>
            <person name="La Ragione R."/>
            <person name="Hildebrand F."/>
            <person name="Pallen M.J."/>
        </authorList>
    </citation>
    <scope>NUCLEOTIDE SEQUENCE</scope>
    <source>
        <strain evidence="6">35461</strain>
    </source>
</reference>
<evidence type="ECO:0000313" key="7">
    <source>
        <dbReference type="Proteomes" id="UP000886845"/>
    </source>
</evidence>
<dbReference type="EMBL" id="DVOR01000238">
    <property type="protein sequence ID" value="HIV09961.1"/>
    <property type="molecule type" value="Genomic_DNA"/>
</dbReference>
<dbReference type="Pfam" id="PF00575">
    <property type="entry name" value="S1"/>
    <property type="match status" value="2"/>
</dbReference>
<evidence type="ECO:0000256" key="2">
    <source>
        <dbReference type="ARBA" id="ARBA00022980"/>
    </source>
</evidence>
<comment type="similarity">
    <text evidence="1">Belongs to the bacterial ribosomal protein bS1 family.</text>
</comment>
<dbReference type="CDD" id="cd04465">
    <property type="entry name" value="S1_RPS1_repeat_ec2_hs2"/>
    <property type="match status" value="1"/>
</dbReference>
<dbReference type="GO" id="GO:0006412">
    <property type="term" value="P:translation"/>
    <property type="evidence" value="ECO:0007669"/>
    <property type="project" value="TreeGrafter"/>
</dbReference>
<name>A0A9D1NNJ9_9BACT</name>
<feature type="domain" description="S1 motif" evidence="5">
    <location>
        <begin position="108"/>
        <end position="176"/>
    </location>
</feature>
<dbReference type="GO" id="GO:0003735">
    <property type="term" value="F:structural constituent of ribosome"/>
    <property type="evidence" value="ECO:0007669"/>
    <property type="project" value="TreeGrafter"/>
</dbReference>
<dbReference type="SMART" id="SM00316">
    <property type="entry name" value="S1"/>
    <property type="match status" value="4"/>
</dbReference>
<proteinExistence type="inferred from homology"/>
<feature type="domain" description="S1 motif" evidence="5">
    <location>
        <begin position="197"/>
        <end position="265"/>
    </location>
</feature>
<evidence type="ECO:0000256" key="1">
    <source>
        <dbReference type="ARBA" id="ARBA00006767"/>
    </source>
</evidence>
<feature type="domain" description="S1 motif" evidence="5">
    <location>
        <begin position="282"/>
        <end position="355"/>
    </location>
</feature>
<evidence type="ECO:0000259" key="5">
    <source>
        <dbReference type="PROSITE" id="PS50126"/>
    </source>
</evidence>
<dbReference type="PANTHER" id="PTHR10724:SF7">
    <property type="entry name" value="SMALL RIBOSOMAL SUBUNIT PROTEIN BS1C"/>
    <property type="match status" value="1"/>
</dbReference>
<evidence type="ECO:0000313" key="6">
    <source>
        <dbReference type="EMBL" id="HIV09961.1"/>
    </source>
</evidence>
<evidence type="ECO:0000256" key="4">
    <source>
        <dbReference type="SAM" id="MobiDB-lite"/>
    </source>
</evidence>
<gene>
    <name evidence="6" type="ORF">IAC79_07605</name>
</gene>
<feature type="domain" description="S1 motif" evidence="5">
    <location>
        <begin position="26"/>
        <end position="90"/>
    </location>
</feature>
<dbReference type="Gene3D" id="2.40.50.140">
    <property type="entry name" value="Nucleic acid-binding proteins"/>
    <property type="match status" value="3"/>
</dbReference>
<keyword evidence="2" id="KW-0689">Ribosomal protein</keyword>
<protein>
    <submittedName>
        <fullName evidence="6">S1 RNA-binding domain-containing protein</fullName>
    </submittedName>
</protein>
<keyword evidence="3" id="KW-0687">Ribonucleoprotein</keyword>
<dbReference type="InterPro" id="IPR012340">
    <property type="entry name" value="NA-bd_OB-fold"/>
</dbReference>
<dbReference type="PRINTS" id="PR00681">
    <property type="entry name" value="RIBOSOMALS1"/>
</dbReference>
<dbReference type="PANTHER" id="PTHR10724">
    <property type="entry name" value="30S RIBOSOMAL PROTEIN S1"/>
    <property type="match status" value="1"/>
</dbReference>
<reference evidence="6" key="1">
    <citation type="submission" date="2020-10" db="EMBL/GenBank/DDBJ databases">
        <authorList>
            <person name="Gilroy R."/>
        </authorList>
    </citation>
    <scope>NUCLEOTIDE SEQUENCE</scope>
    <source>
        <strain evidence="6">35461</strain>
    </source>
</reference>
<comment type="caution">
    <text evidence="6">The sequence shown here is derived from an EMBL/GenBank/DDBJ whole genome shotgun (WGS) entry which is preliminary data.</text>
</comment>
<organism evidence="6 7">
    <name type="scientific">Candidatus Spyradenecus faecavium</name>
    <dbReference type="NCBI Taxonomy" id="2840947"/>
    <lineage>
        <taxon>Bacteria</taxon>
        <taxon>Pseudomonadati</taxon>
        <taxon>Lentisphaerota</taxon>
        <taxon>Lentisphaeria</taxon>
        <taxon>Lentisphaerales</taxon>
        <taxon>Lentisphaeraceae</taxon>
        <taxon>Lentisphaeraceae incertae sedis</taxon>
        <taxon>Candidatus Spyradenecus</taxon>
    </lineage>
</organism>
<feature type="region of interest" description="Disordered" evidence="4">
    <location>
        <begin position="355"/>
        <end position="376"/>
    </location>
</feature>
<dbReference type="InterPro" id="IPR003029">
    <property type="entry name" value="S1_domain"/>
</dbReference>